<sequence>MKKLKSLNPIAKVVLFAVLFAVSIYFLQPVEAVQPDEAKAKYDLSYIGYFSLFISLFVLFESFEFSLFVKILIALVLGVFSALSGLFDNTLLFAIKPVGSKIFMNCLTMALVPLVFSSILTGVTSLGDVKKLSSIGMRTIVYYICTTAIAIAIGLFFANLMQPGNLSKETRQQFEKQLADTASNKVKAAEENKQTLFEGLQAIFPKNILTSVSNAKPDMLQVIFFALICGIALLQIEEKHSQPIIVFFTGITEMTVRIIMMVMRIAPYGIFALISAQIAGTQNTEMLTALVPFSICVLLGLVTHLLVLNVTSLVFLSKYSPIKFFKNVKEVMITAFSTASSAATMPLTLEVAENKLGVKNEVAGFVIPLGATINMDGTALFQGISVIFLANVYGIDLTMADQLTVVMMAVMASIGTAAVPGVGIVILTMILVAVKIPPQGILFILPVNNLLDMFRTSVNVVGDMACSVYINSVTPDDTEKEAA</sequence>
<accession>A0A5S9IN43</accession>
<keyword evidence="8" id="KW-1185">Reference proteome</keyword>
<evidence type="ECO:0000256" key="3">
    <source>
        <dbReference type="ARBA" id="ARBA00022692"/>
    </source>
</evidence>
<dbReference type="PRINTS" id="PR00173">
    <property type="entry name" value="EDTRNSPORT"/>
</dbReference>
<keyword evidence="3 6" id="KW-0812">Transmembrane</keyword>
<dbReference type="InterPro" id="IPR001991">
    <property type="entry name" value="Na-dicarboxylate_symporter"/>
</dbReference>
<keyword evidence="5 6" id="KW-0472">Membrane</keyword>
<keyword evidence="2" id="KW-0813">Transport</keyword>
<keyword evidence="4 6" id="KW-1133">Transmembrane helix</keyword>
<dbReference type="GO" id="GO:0015293">
    <property type="term" value="F:symporter activity"/>
    <property type="evidence" value="ECO:0007669"/>
    <property type="project" value="InterPro"/>
</dbReference>
<feature type="transmembrane region" description="Helical" evidence="6">
    <location>
        <begin position="219"/>
        <end position="237"/>
    </location>
</feature>
<evidence type="ECO:0000313" key="7">
    <source>
        <dbReference type="EMBL" id="BBM84953.1"/>
    </source>
</evidence>
<dbReference type="PANTHER" id="PTHR11958:SF63">
    <property type="entry name" value="AMINO ACID TRANSPORTER"/>
    <property type="match status" value="1"/>
</dbReference>
<reference evidence="7 8" key="1">
    <citation type="submission" date="2019-08" db="EMBL/GenBank/DDBJ databases">
        <title>Complete genome sequence of Candidatus Uab amorphum.</title>
        <authorList>
            <person name="Shiratori T."/>
            <person name="Suzuki S."/>
            <person name="Kakizawa Y."/>
            <person name="Ishida K."/>
        </authorList>
    </citation>
    <scope>NUCLEOTIDE SEQUENCE [LARGE SCALE GENOMIC DNA]</scope>
    <source>
        <strain evidence="7 8">SRT547</strain>
    </source>
</reference>
<dbReference type="AlphaFoldDB" id="A0A5S9IN43"/>
<evidence type="ECO:0000256" key="5">
    <source>
        <dbReference type="ARBA" id="ARBA00023136"/>
    </source>
</evidence>
<dbReference type="OrthoDB" id="9768885at2"/>
<evidence type="ECO:0000256" key="6">
    <source>
        <dbReference type="SAM" id="Phobius"/>
    </source>
</evidence>
<feature type="transmembrane region" description="Helical" evidence="6">
    <location>
        <begin position="42"/>
        <end position="60"/>
    </location>
</feature>
<dbReference type="PANTHER" id="PTHR11958">
    <property type="entry name" value="SODIUM/DICARBOXYLATE SYMPORTER-RELATED"/>
    <property type="match status" value="1"/>
</dbReference>
<dbReference type="InterPro" id="IPR050746">
    <property type="entry name" value="DAACS"/>
</dbReference>
<feature type="transmembrane region" description="Helical" evidence="6">
    <location>
        <begin position="291"/>
        <end position="316"/>
    </location>
</feature>
<dbReference type="GO" id="GO:0016020">
    <property type="term" value="C:membrane"/>
    <property type="evidence" value="ECO:0007669"/>
    <property type="project" value="UniProtKB-SubCell"/>
</dbReference>
<dbReference type="KEGG" id="uam:UABAM_03314"/>
<feature type="transmembrane region" description="Helical" evidence="6">
    <location>
        <begin position="67"/>
        <end position="87"/>
    </location>
</feature>
<evidence type="ECO:0000256" key="1">
    <source>
        <dbReference type="ARBA" id="ARBA00004141"/>
    </source>
</evidence>
<evidence type="ECO:0000256" key="4">
    <source>
        <dbReference type="ARBA" id="ARBA00022989"/>
    </source>
</evidence>
<feature type="transmembrane region" description="Helical" evidence="6">
    <location>
        <begin position="379"/>
        <end position="400"/>
    </location>
</feature>
<feature type="transmembrane region" description="Helical" evidence="6">
    <location>
        <begin position="139"/>
        <end position="158"/>
    </location>
</feature>
<evidence type="ECO:0000256" key="2">
    <source>
        <dbReference type="ARBA" id="ARBA00022448"/>
    </source>
</evidence>
<name>A0A5S9IN43_UABAM</name>
<dbReference type="EMBL" id="AP019860">
    <property type="protein sequence ID" value="BBM84953.1"/>
    <property type="molecule type" value="Genomic_DNA"/>
</dbReference>
<gene>
    <name evidence="7" type="ORF">UABAM_03314</name>
</gene>
<dbReference type="InterPro" id="IPR036458">
    <property type="entry name" value="Na:dicarbo_symporter_sf"/>
</dbReference>
<feature type="transmembrane region" description="Helical" evidence="6">
    <location>
        <begin position="406"/>
        <end position="434"/>
    </location>
</feature>
<comment type="subcellular location">
    <subcellularLocation>
        <location evidence="1">Membrane</location>
        <topology evidence="1">Multi-pass membrane protein</topology>
    </subcellularLocation>
</comment>
<protein>
    <submittedName>
        <fullName evidence="7">Dicarboxylate:amino acid:cation symporter DAACSfamily protein</fullName>
    </submittedName>
</protein>
<proteinExistence type="predicted"/>
<feature type="transmembrane region" description="Helical" evidence="6">
    <location>
        <begin position="102"/>
        <end position="127"/>
    </location>
</feature>
<dbReference type="Gene3D" id="1.10.3860.10">
    <property type="entry name" value="Sodium:dicarboxylate symporter"/>
    <property type="match status" value="1"/>
</dbReference>
<dbReference type="SUPFAM" id="SSF118215">
    <property type="entry name" value="Proton glutamate symport protein"/>
    <property type="match status" value="1"/>
</dbReference>
<dbReference type="Proteomes" id="UP000326354">
    <property type="component" value="Chromosome"/>
</dbReference>
<dbReference type="RefSeq" id="WP_151969079.1">
    <property type="nucleotide sequence ID" value="NZ_AP019860.1"/>
</dbReference>
<evidence type="ECO:0000313" key="8">
    <source>
        <dbReference type="Proteomes" id="UP000326354"/>
    </source>
</evidence>
<feature type="transmembrane region" description="Helical" evidence="6">
    <location>
        <begin position="258"/>
        <end position="279"/>
    </location>
</feature>
<organism evidence="7 8">
    <name type="scientific">Uabimicrobium amorphum</name>
    <dbReference type="NCBI Taxonomy" id="2596890"/>
    <lineage>
        <taxon>Bacteria</taxon>
        <taxon>Pseudomonadati</taxon>
        <taxon>Planctomycetota</taxon>
        <taxon>Candidatus Uabimicrobiia</taxon>
        <taxon>Candidatus Uabimicrobiales</taxon>
        <taxon>Candidatus Uabimicrobiaceae</taxon>
        <taxon>Candidatus Uabimicrobium</taxon>
    </lineage>
</organism>
<dbReference type="Pfam" id="PF00375">
    <property type="entry name" value="SDF"/>
    <property type="match status" value="1"/>
</dbReference>